<keyword evidence="2" id="KW-0012">Acyltransferase</keyword>
<comment type="caution">
    <text evidence="2">The sequence shown here is derived from an EMBL/GenBank/DDBJ whole genome shotgun (WGS) entry which is preliminary data.</text>
</comment>
<dbReference type="PANTHER" id="PTHR31147">
    <property type="entry name" value="ACYL TRANSFERASE 4"/>
    <property type="match status" value="1"/>
</dbReference>
<evidence type="ECO:0000313" key="2">
    <source>
        <dbReference type="EMBL" id="KAL1212194.1"/>
    </source>
</evidence>
<organism evidence="2 3">
    <name type="scientific">Cardamine amara subsp. amara</name>
    <dbReference type="NCBI Taxonomy" id="228776"/>
    <lineage>
        <taxon>Eukaryota</taxon>
        <taxon>Viridiplantae</taxon>
        <taxon>Streptophyta</taxon>
        <taxon>Embryophyta</taxon>
        <taxon>Tracheophyta</taxon>
        <taxon>Spermatophyta</taxon>
        <taxon>Magnoliopsida</taxon>
        <taxon>eudicotyledons</taxon>
        <taxon>Gunneridae</taxon>
        <taxon>Pentapetalae</taxon>
        <taxon>rosids</taxon>
        <taxon>malvids</taxon>
        <taxon>Brassicales</taxon>
        <taxon>Brassicaceae</taxon>
        <taxon>Cardamineae</taxon>
        <taxon>Cardamine</taxon>
    </lineage>
</organism>
<dbReference type="Gene3D" id="3.30.559.10">
    <property type="entry name" value="Chloramphenicol acetyltransferase-like domain"/>
    <property type="match status" value="1"/>
</dbReference>
<dbReference type="Pfam" id="PF02458">
    <property type="entry name" value="Transferase"/>
    <property type="match status" value="1"/>
</dbReference>
<dbReference type="GO" id="GO:0016746">
    <property type="term" value="F:acyltransferase activity"/>
    <property type="evidence" value="ECO:0007669"/>
    <property type="project" value="UniProtKB-KW"/>
</dbReference>
<dbReference type="InterPro" id="IPR050898">
    <property type="entry name" value="Plant_acyltransferase"/>
</dbReference>
<keyword evidence="3" id="KW-1185">Reference proteome</keyword>
<evidence type="ECO:0000256" key="1">
    <source>
        <dbReference type="ARBA" id="ARBA00009861"/>
    </source>
</evidence>
<comment type="similarity">
    <text evidence="1">Belongs to the plant acyltransferase family.</text>
</comment>
<dbReference type="InterPro" id="IPR023213">
    <property type="entry name" value="CAT-like_dom_sf"/>
</dbReference>
<protein>
    <submittedName>
        <fullName evidence="2">Spermidine sinapoyl-CoA acyltransferase</fullName>
    </submittedName>
</protein>
<accession>A0ABD1B060</accession>
<evidence type="ECO:0000313" key="3">
    <source>
        <dbReference type="Proteomes" id="UP001558713"/>
    </source>
</evidence>
<dbReference type="Proteomes" id="UP001558713">
    <property type="component" value="Unassembled WGS sequence"/>
</dbReference>
<dbReference type="PANTHER" id="PTHR31147:SF52">
    <property type="entry name" value="SPERMIDINE SINAPOYL-COA ACYLTRANSFERASE"/>
    <property type="match status" value="1"/>
</dbReference>
<proteinExistence type="inferred from homology"/>
<keyword evidence="2" id="KW-0808">Transferase</keyword>
<sequence length="188" mass="21291">MLHWKSTYNFSNETLTTFEVIGAYLWKSRVKALNLDRDGVTVLGLSVGIRNVVEPPLPDGYYGNAYIDMYVPLTAREVEEFTISYIVKLIKEAKIKAHDKEYLQEELANTENIIKMNLTIKGKKDGLLCLTDWRNIGIFGSMDFGWNEPVNIVSVVPLETARAVNMFMRPSRLETDMVGGVQIVVTLP</sequence>
<reference evidence="2 3" key="1">
    <citation type="submission" date="2024-04" db="EMBL/GenBank/DDBJ databases">
        <title>Genome assembly C_amara_ONT_v2.</title>
        <authorList>
            <person name="Yant L."/>
            <person name="Moore C."/>
            <person name="Slenker M."/>
        </authorList>
    </citation>
    <scope>NUCLEOTIDE SEQUENCE [LARGE SCALE GENOMIC DNA]</scope>
    <source>
        <tissue evidence="2">Leaf</tissue>
    </source>
</reference>
<name>A0ABD1B060_CARAN</name>
<dbReference type="AlphaFoldDB" id="A0ABD1B060"/>
<dbReference type="EMBL" id="JBANAX010000373">
    <property type="protein sequence ID" value="KAL1212194.1"/>
    <property type="molecule type" value="Genomic_DNA"/>
</dbReference>
<gene>
    <name evidence="2" type="ORF">V5N11_001447</name>
</gene>